<evidence type="ECO:0000256" key="1">
    <source>
        <dbReference type="ARBA" id="ARBA00023015"/>
    </source>
</evidence>
<dbReference type="PANTHER" id="PTHR30146">
    <property type="entry name" value="LACI-RELATED TRANSCRIPTIONAL REPRESSOR"/>
    <property type="match status" value="1"/>
</dbReference>
<dbReference type="SMART" id="SM00354">
    <property type="entry name" value="HTH_LACI"/>
    <property type="match status" value="1"/>
</dbReference>
<dbReference type="Gene3D" id="3.40.50.2300">
    <property type="match status" value="2"/>
</dbReference>
<dbReference type="Proteomes" id="UP001467690">
    <property type="component" value="Unassembled WGS sequence"/>
</dbReference>
<evidence type="ECO:0000256" key="2">
    <source>
        <dbReference type="ARBA" id="ARBA00023125"/>
    </source>
</evidence>
<dbReference type="InterPro" id="IPR028082">
    <property type="entry name" value="Peripla_BP_I"/>
</dbReference>
<evidence type="ECO:0000313" key="6">
    <source>
        <dbReference type="Proteomes" id="UP001467690"/>
    </source>
</evidence>
<protein>
    <submittedName>
        <fullName evidence="5">LacI family DNA-binding transcriptional regulator</fullName>
    </submittedName>
</protein>
<dbReference type="Pfam" id="PF00356">
    <property type="entry name" value="LacI"/>
    <property type="match status" value="1"/>
</dbReference>
<gene>
    <name evidence="5" type="ORF">ABS311_14170</name>
</gene>
<evidence type="ECO:0000259" key="4">
    <source>
        <dbReference type="PROSITE" id="PS50932"/>
    </source>
</evidence>
<organism evidence="5 6">
    <name type="scientific">Catenovulum sediminis</name>
    <dbReference type="NCBI Taxonomy" id="1740262"/>
    <lineage>
        <taxon>Bacteria</taxon>
        <taxon>Pseudomonadati</taxon>
        <taxon>Pseudomonadota</taxon>
        <taxon>Gammaproteobacteria</taxon>
        <taxon>Alteromonadales</taxon>
        <taxon>Alteromonadaceae</taxon>
        <taxon>Catenovulum</taxon>
    </lineage>
</organism>
<dbReference type="SUPFAM" id="SSF47413">
    <property type="entry name" value="lambda repressor-like DNA-binding domains"/>
    <property type="match status" value="1"/>
</dbReference>
<evidence type="ECO:0000256" key="3">
    <source>
        <dbReference type="ARBA" id="ARBA00023163"/>
    </source>
</evidence>
<accession>A0ABV1RJ98</accession>
<dbReference type="CDD" id="cd01392">
    <property type="entry name" value="HTH_LacI"/>
    <property type="match status" value="1"/>
</dbReference>
<dbReference type="Gene3D" id="1.10.260.40">
    <property type="entry name" value="lambda repressor-like DNA-binding domains"/>
    <property type="match status" value="1"/>
</dbReference>
<dbReference type="CDD" id="cd06270">
    <property type="entry name" value="PBP1_GalS-like"/>
    <property type="match status" value="1"/>
</dbReference>
<dbReference type="InterPro" id="IPR010982">
    <property type="entry name" value="Lambda_DNA-bd_dom_sf"/>
</dbReference>
<reference evidence="5 6" key="1">
    <citation type="submission" date="2024-06" db="EMBL/GenBank/DDBJ databases">
        <authorList>
            <person name="Chen R.Y."/>
        </authorList>
    </citation>
    <scope>NUCLEOTIDE SEQUENCE [LARGE SCALE GENOMIC DNA]</scope>
    <source>
        <strain evidence="5 6">D2</strain>
    </source>
</reference>
<dbReference type="Pfam" id="PF00532">
    <property type="entry name" value="Peripla_BP_1"/>
    <property type="match status" value="1"/>
</dbReference>
<dbReference type="PANTHER" id="PTHR30146:SF107">
    <property type="entry name" value="TRANSCRIPTIONAL REGULATOR"/>
    <property type="match status" value="1"/>
</dbReference>
<dbReference type="GO" id="GO:0003677">
    <property type="term" value="F:DNA binding"/>
    <property type="evidence" value="ECO:0007669"/>
    <property type="project" value="UniProtKB-KW"/>
</dbReference>
<dbReference type="PROSITE" id="PS00356">
    <property type="entry name" value="HTH_LACI_1"/>
    <property type="match status" value="1"/>
</dbReference>
<dbReference type="PRINTS" id="PR00036">
    <property type="entry name" value="HTHLACI"/>
</dbReference>
<keyword evidence="2 5" id="KW-0238">DNA-binding</keyword>
<dbReference type="EMBL" id="JBELOE010000239">
    <property type="protein sequence ID" value="MER2493026.1"/>
    <property type="molecule type" value="Genomic_DNA"/>
</dbReference>
<proteinExistence type="predicted"/>
<dbReference type="InterPro" id="IPR000843">
    <property type="entry name" value="HTH_LacI"/>
</dbReference>
<name>A0ABV1RJ98_9ALTE</name>
<feature type="domain" description="HTH lacI-type" evidence="4">
    <location>
        <begin position="2"/>
        <end position="56"/>
    </location>
</feature>
<dbReference type="InterPro" id="IPR001761">
    <property type="entry name" value="Peripla_BP/Lac1_sug-bd_dom"/>
</dbReference>
<keyword evidence="1" id="KW-0805">Transcription regulation</keyword>
<sequence>MATIKDIAQAAGVSLATVSRVINNGPKVGDKTRARIKEIMKEMGYRPNANARALVTQRNPSLGVVLAELADPFFATLAYGIEKVARQKDIQVLLSSGSIQVETELKAIETLLEHRCEAMIVHSKALDDETLIDFASQVPGFVLINRYIEQIADRCVWLDNYSGGATMARHLLSLGHKKFVMVSSHYQIDDPSERLRGIKDELKNAGIELPDSAIEYSTPDQEGGEIAMQNLLAKGHDFTAVLSYNDAMAAGAMSMLLDHGVEIPQQISVMGFDDVLLSRYCRPKLTTLRYPIEMMAVKAAEVALNRARTNGKNKSLEDTFKYTPTIVKRESVTHAADSK</sequence>
<dbReference type="PROSITE" id="PS50932">
    <property type="entry name" value="HTH_LACI_2"/>
    <property type="match status" value="1"/>
</dbReference>
<evidence type="ECO:0000313" key="5">
    <source>
        <dbReference type="EMBL" id="MER2493026.1"/>
    </source>
</evidence>
<comment type="caution">
    <text evidence="5">The sequence shown here is derived from an EMBL/GenBank/DDBJ whole genome shotgun (WGS) entry which is preliminary data.</text>
</comment>
<dbReference type="RefSeq" id="WP_143872252.1">
    <property type="nucleotide sequence ID" value="NZ_CP041660.1"/>
</dbReference>
<keyword evidence="3" id="KW-0804">Transcription</keyword>
<dbReference type="SUPFAM" id="SSF53822">
    <property type="entry name" value="Periplasmic binding protein-like I"/>
    <property type="match status" value="1"/>
</dbReference>
<keyword evidence="6" id="KW-1185">Reference proteome</keyword>